<reference evidence="2 3" key="1">
    <citation type="submission" date="2019-02" db="EMBL/GenBank/DDBJ databases">
        <title>Genomic Encyclopedia of Type Strains, Phase IV (KMG-IV): sequencing the most valuable type-strain genomes for metagenomic binning, comparative biology and taxonomic classification.</title>
        <authorList>
            <person name="Goeker M."/>
        </authorList>
    </citation>
    <scope>NUCLEOTIDE SEQUENCE [LARGE SCALE GENOMIC DNA]</scope>
    <source>
        <strain evidence="2 3">DSM 28825</strain>
    </source>
</reference>
<dbReference type="EMBL" id="SHKN01000002">
    <property type="protein sequence ID" value="RZT93559.1"/>
    <property type="molecule type" value="Genomic_DNA"/>
</dbReference>
<evidence type="ECO:0000313" key="2">
    <source>
        <dbReference type="EMBL" id="RZT93559.1"/>
    </source>
</evidence>
<accession>A0A4V2FSA4</accession>
<sequence>MICGFVVNASQFPKSVQKKIDKTLIKLYPNKVIELSDMELSEELATRYASIKKVKVSALRSGGEELGFACFASSKGKKDYFDYMVIFDKQLLIKKVVVLVYRSTYGGEIMSRSWLKQFIGKTRGESMEMNKDIDGISGATLSAPSITQGVKDLSLLIAEIQTN</sequence>
<protein>
    <submittedName>
        <fullName evidence="2">FMN-binding protein</fullName>
    </submittedName>
</protein>
<keyword evidence="3" id="KW-1185">Reference proteome</keyword>
<dbReference type="GO" id="GO:0016020">
    <property type="term" value="C:membrane"/>
    <property type="evidence" value="ECO:0007669"/>
    <property type="project" value="InterPro"/>
</dbReference>
<dbReference type="GO" id="GO:0010181">
    <property type="term" value="F:FMN binding"/>
    <property type="evidence" value="ECO:0007669"/>
    <property type="project" value="InterPro"/>
</dbReference>
<dbReference type="InterPro" id="IPR007329">
    <property type="entry name" value="FMN-bd"/>
</dbReference>
<dbReference type="AlphaFoldDB" id="A0A4V2FSA4"/>
<name>A0A4V2FSA4_9BACT</name>
<feature type="domain" description="FMN-binding" evidence="1">
    <location>
        <begin position="78"/>
        <end position="152"/>
    </location>
</feature>
<dbReference type="Proteomes" id="UP000293562">
    <property type="component" value="Unassembled WGS sequence"/>
</dbReference>
<evidence type="ECO:0000259" key="1">
    <source>
        <dbReference type="Pfam" id="PF04205"/>
    </source>
</evidence>
<dbReference type="Pfam" id="PF04205">
    <property type="entry name" value="FMN_bind"/>
    <property type="match status" value="1"/>
</dbReference>
<organism evidence="2 3">
    <name type="scientific">Ancylomarina subtilis</name>
    <dbReference type="NCBI Taxonomy" id="1639035"/>
    <lineage>
        <taxon>Bacteria</taxon>
        <taxon>Pseudomonadati</taxon>
        <taxon>Bacteroidota</taxon>
        <taxon>Bacteroidia</taxon>
        <taxon>Marinilabiliales</taxon>
        <taxon>Marinifilaceae</taxon>
        <taxon>Ancylomarina</taxon>
    </lineage>
</organism>
<gene>
    <name evidence="2" type="ORF">EV201_2730</name>
</gene>
<proteinExistence type="predicted"/>
<comment type="caution">
    <text evidence="2">The sequence shown here is derived from an EMBL/GenBank/DDBJ whole genome shotgun (WGS) entry which is preliminary data.</text>
</comment>
<evidence type="ECO:0000313" key="3">
    <source>
        <dbReference type="Proteomes" id="UP000293562"/>
    </source>
</evidence>